<evidence type="ECO:0000259" key="2">
    <source>
        <dbReference type="Pfam" id="PF08268"/>
    </source>
</evidence>
<dbReference type="OrthoDB" id="1695322at2759"/>
<dbReference type="InterPro" id="IPR017451">
    <property type="entry name" value="F-box-assoc_interact_dom"/>
</dbReference>
<dbReference type="PANTHER" id="PTHR31672:SF13">
    <property type="entry name" value="F-BOX PROTEIN CPR30-LIKE"/>
    <property type="match status" value="1"/>
</dbReference>
<dbReference type="InterPro" id="IPR050796">
    <property type="entry name" value="SCF_F-box_component"/>
</dbReference>
<evidence type="ECO:0008006" key="5">
    <source>
        <dbReference type="Google" id="ProtNLM"/>
    </source>
</evidence>
<evidence type="ECO:0000313" key="4">
    <source>
        <dbReference type="Proteomes" id="UP000326396"/>
    </source>
</evidence>
<dbReference type="NCBIfam" id="TIGR01640">
    <property type="entry name" value="F_box_assoc_1"/>
    <property type="match status" value="1"/>
</dbReference>
<organism evidence="3 4">
    <name type="scientific">Mikania micrantha</name>
    <name type="common">bitter vine</name>
    <dbReference type="NCBI Taxonomy" id="192012"/>
    <lineage>
        <taxon>Eukaryota</taxon>
        <taxon>Viridiplantae</taxon>
        <taxon>Streptophyta</taxon>
        <taxon>Embryophyta</taxon>
        <taxon>Tracheophyta</taxon>
        <taxon>Spermatophyta</taxon>
        <taxon>Magnoliopsida</taxon>
        <taxon>eudicotyledons</taxon>
        <taxon>Gunneridae</taxon>
        <taxon>Pentapetalae</taxon>
        <taxon>asterids</taxon>
        <taxon>campanulids</taxon>
        <taxon>Asterales</taxon>
        <taxon>Asteraceae</taxon>
        <taxon>Asteroideae</taxon>
        <taxon>Heliantheae alliance</taxon>
        <taxon>Eupatorieae</taxon>
        <taxon>Mikania</taxon>
    </lineage>
</organism>
<dbReference type="SUPFAM" id="SSF81383">
    <property type="entry name" value="F-box domain"/>
    <property type="match status" value="1"/>
</dbReference>
<proteinExistence type="predicted"/>
<dbReference type="EMBL" id="SZYD01000013">
    <property type="protein sequence ID" value="KAD4384739.1"/>
    <property type="molecule type" value="Genomic_DNA"/>
</dbReference>
<comment type="caution">
    <text evidence="3">The sequence shown here is derived from an EMBL/GenBank/DDBJ whole genome shotgun (WGS) entry which is preliminary data.</text>
</comment>
<dbReference type="Proteomes" id="UP000326396">
    <property type="component" value="Linkage Group LG3"/>
</dbReference>
<name>A0A5N6N374_9ASTR</name>
<evidence type="ECO:0000313" key="3">
    <source>
        <dbReference type="EMBL" id="KAD4384739.1"/>
    </source>
</evidence>
<dbReference type="InterPro" id="IPR013187">
    <property type="entry name" value="F-box-assoc_dom_typ3"/>
</dbReference>
<feature type="domain" description="F-box" evidence="1">
    <location>
        <begin position="9"/>
        <end position="48"/>
    </location>
</feature>
<dbReference type="AlphaFoldDB" id="A0A5N6N374"/>
<dbReference type="Pfam" id="PF00646">
    <property type="entry name" value="F-box"/>
    <property type="match status" value="1"/>
</dbReference>
<dbReference type="InterPro" id="IPR036047">
    <property type="entry name" value="F-box-like_dom_sf"/>
</dbReference>
<accession>A0A5N6N374</accession>
<sequence>MFIDMADFHIPDDIICNIVAWLPTKPLVRFFQCVSKYWNRRLCEPNFMKLRSRKMIFLPTYENLKLIDDNVPSDNTSDLIVERCHPFDTKLSKPNVIGAFSGVVLLAWREYFVLYNPFTGATKQLPRLSMSFGRIARGFGYGATPDDLKIFRICQDYNTCDVYNFREGSWSRLNTSKYHIMYLYFKYNVGHFVNGFLYWIAYFRSMLIAINVNDMVISEICLPFQIGSELILNPLGTMDGYLCSLQPITNGGFDMWVMKEENQWSIIYSFQLAGLPLNDVDLPYCAIRILERRRILMWNPHSGNLIIYDTSKASYKTLNISIEGQYLDEVQALEYVETLVSPLDMCFETTRRKCKGNKRRNNKKKRVF</sequence>
<feature type="domain" description="F-box associated beta-propeller type 3" evidence="2">
    <location>
        <begin position="87"/>
        <end position="267"/>
    </location>
</feature>
<gene>
    <name evidence="3" type="ORF">E3N88_24907</name>
</gene>
<keyword evidence="4" id="KW-1185">Reference proteome</keyword>
<dbReference type="PANTHER" id="PTHR31672">
    <property type="entry name" value="BNACNNG10540D PROTEIN"/>
    <property type="match status" value="1"/>
</dbReference>
<protein>
    <recommendedName>
        <fullName evidence="5">F-box domain-containing protein</fullName>
    </recommendedName>
</protein>
<dbReference type="Pfam" id="PF08268">
    <property type="entry name" value="FBA_3"/>
    <property type="match status" value="1"/>
</dbReference>
<evidence type="ECO:0000259" key="1">
    <source>
        <dbReference type="Pfam" id="PF00646"/>
    </source>
</evidence>
<dbReference type="InterPro" id="IPR001810">
    <property type="entry name" value="F-box_dom"/>
</dbReference>
<reference evidence="3 4" key="1">
    <citation type="submission" date="2019-05" db="EMBL/GenBank/DDBJ databases">
        <title>Mikania micrantha, genome provides insights into the molecular mechanism of rapid growth.</title>
        <authorList>
            <person name="Liu B."/>
        </authorList>
    </citation>
    <scope>NUCLEOTIDE SEQUENCE [LARGE SCALE GENOMIC DNA]</scope>
    <source>
        <strain evidence="3">NLD-2019</strain>
        <tissue evidence="3">Leaf</tissue>
    </source>
</reference>